<evidence type="ECO:0000313" key="3">
    <source>
        <dbReference type="Proteomes" id="UP001165143"/>
    </source>
</evidence>
<evidence type="ECO:0000313" key="2">
    <source>
        <dbReference type="EMBL" id="GLW58031.1"/>
    </source>
</evidence>
<organism evidence="2 3">
    <name type="scientific">Kitasatospora phosalacinea</name>
    <dbReference type="NCBI Taxonomy" id="2065"/>
    <lineage>
        <taxon>Bacteria</taxon>
        <taxon>Bacillati</taxon>
        <taxon>Actinomycetota</taxon>
        <taxon>Actinomycetes</taxon>
        <taxon>Kitasatosporales</taxon>
        <taxon>Streptomycetaceae</taxon>
        <taxon>Kitasatospora</taxon>
    </lineage>
</organism>
<sequence>MADDQQLWGYAEVAAHLGISVGATRSRKSRGALPAPDDESIPDRPRWKPSTFTNWKPRGQGYRSDLAARPATEPPTA</sequence>
<dbReference type="RefSeq" id="WP_033252440.1">
    <property type="nucleotide sequence ID" value="NZ_BSRX01000046.1"/>
</dbReference>
<evidence type="ECO:0000256" key="1">
    <source>
        <dbReference type="SAM" id="MobiDB-lite"/>
    </source>
</evidence>
<gene>
    <name evidence="2" type="ORF">Kpho01_60420</name>
</gene>
<evidence type="ECO:0008006" key="4">
    <source>
        <dbReference type="Google" id="ProtNLM"/>
    </source>
</evidence>
<dbReference type="Proteomes" id="UP001165143">
    <property type="component" value="Unassembled WGS sequence"/>
</dbReference>
<protein>
    <recommendedName>
        <fullName evidence="4">MarR family transcriptional regulator</fullName>
    </recommendedName>
</protein>
<dbReference type="AlphaFoldDB" id="A0A9W6UQ04"/>
<comment type="caution">
    <text evidence="2">The sequence shown here is derived from an EMBL/GenBank/DDBJ whole genome shotgun (WGS) entry which is preliminary data.</text>
</comment>
<name>A0A9W6UQ04_9ACTN</name>
<feature type="region of interest" description="Disordered" evidence="1">
    <location>
        <begin position="21"/>
        <end position="77"/>
    </location>
</feature>
<reference evidence="2" key="1">
    <citation type="submission" date="2023-02" db="EMBL/GenBank/DDBJ databases">
        <title>Kitasatospora phosalacinea NBRC 14362.</title>
        <authorList>
            <person name="Ichikawa N."/>
            <person name="Sato H."/>
            <person name="Tonouchi N."/>
        </authorList>
    </citation>
    <scope>NUCLEOTIDE SEQUENCE</scope>
    <source>
        <strain evidence="2">NBRC 14362</strain>
    </source>
</reference>
<proteinExistence type="predicted"/>
<accession>A0A9W6UQ04</accession>
<dbReference type="EMBL" id="BSRX01000046">
    <property type="protein sequence ID" value="GLW58031.1"/>
    <property type="molecule type" value="Genomic_DNA"/>
</dbReference>
<dbReference type="OrthoDB" id="4249747at2"/>